<proteinExistence type="predicted"/>
<evidence type="ECO:0000313" key="2">
    <source>
        <dbReference type="EMBL" id="GBP83917.1"/>
    </source>
</evidence>
<protein>
    <submittedName>
        <fullName evidence="2">Uncharacterized protein</fullName>
    </submittedName>
</protein>
<name>A0A4C1ZBD0_EUMVA</name>
<evidence type="ECO:0000313" key="3">
    <source>
        <dbReference type="Proteomes" id="UP000299102"/>
    </source>
</evidence>
<sequence>MSPLGCQYVIRTYWTDASTPAVAAGDRMAGNAVDTRRLLGERGEHPRLYKQGHPKGAPSSSAAADGEATRRGSSPPQGGVKLSSTTTTAF</sequence>
<comment type="caution">
    <text evidence="2">The sequence shown here is derived from an EMBL/GenBank/DDBJ whole genome shotgun (WGS) entry which is preliminary data.</text>
</comment>
<reference evidence="2 3" key="1">
    <citation type="journal article" date="2019" name="Commun. Biol.">
        <title>The bagworm genome reveals a unique fibroin gene that provides high tensile strength.</title>
        <authorList>
            <person name="Kono N."/>
            <person name="Nakamura H."/>
            <person name="Ohtoshi R."/>
            <person name="Tomita M."/>
            <person name="Numata K."/>
            <person name="Arakawa K."/>
        </authorList>
    </citation>
    <scope>NUCLEOTIDE SEQUENCE [LARGE SCALE GENOMIC DNA]</scope>
</reference>
<feature type="compositionally biased region" description="Polar residues" evidence="1">
    <location>
        <begin position="71"/>
        <end position="90"/>
    </location>
</feature>
<gene>
    <name evidence="2" type="ORF">EVAR_89639_1</name>
</gene>
<organism evidence="2 3">
    <name type="scientific">Eumeta variegata</name>
    <name type="common">Bagworm moth</name>
    <name type="synonym">Eumeta japonica</name>
    <dbReference type="NCBI Taxonomy" id="151549"/>
    <lineage>
        <taxon>Eukaryota</taxon>
        <taxon>Metazoa</taxon>
        <taxon>Ecdysozoa</taxon>
        <taxon>Arthropoda</taxon>
        <taxon>Hexapoda</taxon>
        <taxon>Insecta</taxon>
        <taxon>Pterygota</taxon>
        <taxon>Neoptera</taxon>
        <taxon>Endopterygota</taxon>
        <taxon>Lepidoptera</taxon>
        <taxon>Glossata</taxon>
        <taxon>Ditrysia</taxon>
        <taxon>Tineoidea</taxon>
        <taxon>Psychidae</taxon>
        <taxon>Oiketicinae</taxon>
        <taxon>Eumeta</taxon>
    </lineage>
</organism>
<dbReference type="EMBL" id="BGZK01001649">
    <property type="protein sequence ID" value="GBP83917.1"/>
    <property type="molecule type" value="Genomic_DNA"/>
</dbReference>
<accession>A0A4C1ZBD0</accession>
<feature type="region of interest" description="Disordered" evidence="1">
    <location>
        <begin position="42"/>
        <end position="90"/>
    </location>
</feature>
<evidence type="ECO:0000256" key="1">
    <source>
        <dbReference type="SAM" id="MobiDB-lite"/>
    </source>
</evidence>
<keyword evidence="3" id="KW-1185">Reference proteome</keyword>
<dbReference type="AlphaFoldDB" id="A0A4C1ZBD0"/>
<dbReference type="Proteomes" id="UP000299102">
    <property type="component" value="Unassembled WGS sequence"/>
</dbReference>